<dbReference type="OrthoDB" id="9758506at2"/>
<dbReference type="InterPro" id="IPR038726">
    <property type="entry name" value="PDDEXK_AddAB-type"/>
</dbReference>
<dbReference type="Proteomes" id="UP000198853">
    <property type="component" value="Unassembled WGS sequence"/>
</dbReference>
<evidence type="ECO:0000256" key="1">
    <source>
        <dbReference type="ARBA" id="ARBA00022722"/>
    </source>
</evidence>
<keyword evidence="7" id="KW-0067">ATP-binding</keyword>
<proteinExistence type="predicted"/>
<gene>
    <name evidence="11" type="ORF">SAMN04488123_1034</name>
</gene>
<keyword evidence="2" id="KW-0547">Nucleotide-binding</keyword>
<dbReference type="InterPro" id="IPR011604">
    <property type="entry name" value="PDDEXK-like_dom_sf"/>
</dbReference>
<dbReference type="InterPro" id="IPR027417">
    <property type="entry name" value="P-loop_NTPase"/>
</dbReference>
<dbReference type="GO" id="GO:0005524">
    <property type="term" value="F:ATP binding"/>
    <property type="evidence" value="ECO:0007669"/>
    <property type="project" value="UniProtKB-KW"/>
</dbReference>
<dbReference type="Gene3D" id="3.90.320.10">
    <property type="match status" value="1"/>
</dbReference>
<dbReference type="GO" id="GO:0004386">
    <property type="term" value="F:helicase activity"/>
    <property type="evidence" value="ECO:0007669"/>
    <property type="project" value="UniProtKB-KW"/>
</dbReference>
<evidence type="ECO:0000313" key="12">
    <source>
        <dbReference type="Proteomes" id="UP000198853"/>
    </source>
</evidence>
<dbReference type="AlphaFoldDB" id="A0A1G8LB18"/>
<keyword evidence="4" id="KW-0378">Hydrolase</keyword>
<evidence type="ECO:0000256" key="4">
    <source>
        <dbReference type="ARBA" id="ARBA00022801"/>
    </source>
</evidence>
<keyword evidence="5" id="KW-0347">Helicase</keyword>
<accession>A0A1G8LB18</accession>
<keyword evidence="8" id="KW-0238">DNA-binding</keyword>
<feature type="domain" description="PD-(D/E)XK endonuclease-like" evidence="10">
    <location>
        <begin position="662"/>
        <end position="930"/>
    </location>
</feature>
<keyword evidence="6" id="KW-0269">Exonuclease</keyword>
<dbReference type="SUPFAM" id="SSF52540">
    <property type="entry name" value="P-loop containing nucleoside triphosphate hydrolases"/>
    <property type="match status" value="1"/>
</dbReference>
<evidence type="ECO:0000256" key="6">
    <source>
        <dbReference type="ARBA" id="ARBA00022839"/>
    </source>
</evidence>
<keyword evidence="12" id="KW-1185">Reference proteome</keyword>
<keyword evidence="1" id="KW-0540">Nuclease</keyword>
<dbReference type="EMBL" id="FNEN01000003">
    <property type="protein sequence ID" value="SDI52872.1"/>
    <property type="molecule type" value="Genomic_DNA"/>
</dbReference>
<reference evidence="11 12" key="1">
    <citation type="submission" date="2016-10" db="EMBL/GenBank/DDBJ databases">
        <authorList>
            <person name="de Groot N.N."/>
        </authorList>
    </citation>
    <scope>NUCLEOTIDE SEQUENCE [LARGE SCALE GENOMIC DNA]</scope>
    <source>
        <strain evidence="11 12">DSM 21771</strain>
    </source>
</reference>
<dbReference type="Gene3D" id="3.40.50.300">
    <property type="entry name" value="P-loop containing nucleotide triphosphate hydrolases"/>
    <property type="match status" value="1"/>
</dbReference>
<sequence>MVQIPQVNTLLVNSFTEADSLLACIGVQHQRNINYQVKRVYDIALELLLLYRDTSFEVLSVPANQSLVEKIVVERKLDNKFLYFKNTDVTHGFIDAMQQMISNLRLDGWESNHFPFNAFVSKEKAMDIQQLLQAYEETLVEHEWFDEARLYKESIPVIEPEENTYCLAPTLTLSYLGMQFVERLPVENLEGLPLYQIANLEIPSSLHEYIKWEESSPWINFWRDNPMQMDAYLYRSTTKELEIQEAFHQIHRNTFTLEETAWLYPDDGSYEPAIQRVLEEKNIPFTCANGVPVLNSKPGRLLQGLIKWAQSRYSASKLCALLRENLLDVENPQIIAKYIERADIRWESFQYEKKLSQLLNETTEEKQIERIRETRRLVRSFFRYLPVSEENLDLPDLLRKLTNFMQKYSVIESPVDEAAQQKIFEYFEQISIFSASHLSLNDMFERITESLGQLRVVATGSKPNRIHLAPLSKGVFVPKKNVHIFGMAQDRAPSQVREDPLLLDKERRAMERRLLASGDKMKEQWFWLTQLIVQQEGKRLSISYTAFDIMANRSVFPSSFFIQAFRKVYDQTRASLTEIEKVLPIIDGLSEENWTEEDVWRQSLEKGRGVQLAEDAKNLYQLEMPKDEYRRARQEEKITEYEGYVPIAEGVYDPRLNHDLVMSAGSLELLGKCPYAYFFDKVLNLRKKEMRDYDPENWLDEAERGTLLHKLYEHYGREAMHRKNPMTLKEFESYAEKELAVWKEENPPPSEHIYEETKQKILRSCRIFYQNEQENDAHRVQEVEYEFGFEDSLASINLSGDAALQLRGKIDRIEESGEQELRVLDYKTGKPSSRYSSNKPFHGGRMLQHYLYMKALKDTGTFEQPVVETGYYFPSDRGYGSIAIHEVNHNYEERGDRVLNRLLDIIKYGEFFMTDDKMDCTYCDFTDVCKRTQYSNDMLNQKRQNGGSLGTEAFNGVRSID</sequence>
<evidence type="ECO:0000256" key="2">
    <source>
        <dbReference type="ARBA" id="ARBA00022741"/>
    </source>
</evidence>
<organism evidence="11 12">
    <name type="scientific">Natribacillus halophilus</name>
    <dbReference type="NCBI Taxonomy" id="549003"/>
    <lineage>
        <taxon>Bacteria</taxon>
        <taxon>Bacillati</taxon>
        <taxon>Bacillota</taxon>
        <taxon>Bacilli</taxon>
        <taxon>Bacillales</taxon>
        <taxon>Bacillaceae</taxon>
        <taxon>Natribacillus</taxon>
    </lineage>
</organism>
<keyword evidence="3" id="KW-0227">DNA damage</keyword>
<evidence type="ECO:0000256" key="8">
    <source>
        <dbReference type="ARBA" id="ARBA00023125"/>
    </source>
</evidence>
<dbReference type="InterPro" id="IPR011335">
    <property type="entry name" value="Restrct_endonuc-II-like"/>
</dbReference>
<evidence type="ECO:0000313" key="11">
    <source>
        <dbReference type="EMBL" id="SDI52872.1"/>
    </source>
</evidence>
<keyword evidence="9" id="KW-0234">DNA repair</keyword>
<evidence type="ECO:0000259" key="10">
    <source>
        <dbReference type="Pfam" id="PF12705"/>
    </source>
</evidence>
<evidence type="ECO:0000256" key="7">
    <source>
        <dbReference type="ARBA" id="ARBA00022840"/>
    </source>
</evidence>
<evidence type="ECO:0000256" key="3">
    <source>
        <dbReference type="ARBA" id="ARBA00022763"/>
    </source>
</evidence>
<name>A0A1G8LB18_9BACI</name>
<dbReference type="GO" id="GO:0006281">
    <property type="term" value="P:DNA repair"/>
    <property type="evidence" value="ECO:0007669"/>
    <property type="project" value="UniProtKB-KW"/>
</dbReference>
<dbReference type="SUPFAM" id="SSF52980">
    <property type="entry name" value="Restriction endonuclease-like"/>
    <property type="match status" value="1"/>
</dbReference>
<evidence type="ECO:0000256" key="5">
    <source>
        <dbReference type="ARBA" id="ARBA00022806"/>
    </source>
</evidence>
<dbReference type="GO" id="GO:0003677">
    <property type="term" value="F:DNA binding"/>
    <property type="evidence" value="ECO:0007669"/>
    <property type="project" value="UniProtKB-KW"/>
</dbReference>
<evidence type="ECO:0000256" key="9">
    <source>
        <dbReference type="ARBA" id="ARBA00023204"/>
    </source>
</evidence>
<dbReference type="Pfam" id="PF12705">
    <property type="entry name" value="PDDEXK_1"/>
    <property type="match status" value="1"/>
</dbReference>
<dbReference type="GO" id="GO:0004527">
    <property type="term" value="F:exonuclease activity"/>
    <property type="evidence" value="ECO:0007669"/>
    <property type="project" value="UniProtKB-KW"/>
</dbReference>
<protein>
    <submittedName>
        <fullName evidence="11">PD-(D/E)XK nuclease superfamily protein</fullName>
    </submittedName>
</protein>
<dbReference type="RefSeq" id="WP_090396423.1">
    <property type="nucleotide sequence ID" value="NZ_FNEN01000003.1"/>
</dbReference>